<dbReference type="RefSeq" id="WP_109661183.1">
    <property type="nucleotide sequence ID" value="NZ_QGEG01000001.1"/>
</dbReference>
<dbReference type="AlphaFoldDB" id="A0A316L4R0"/>
<evidence type="ECO:0000313" key="1">
    <source>
        <dbReference type="EMBL" id="PWL40398.1"/>
    </source>
</evidence>
<dbReference type="Proteomes" id="UP000245762">
    <property type="component" value="Unassembled WGS sequence"/>
</dbReference>
<name>A0A316L4R0_9FLAO</name>
<dbReference type="EMBL" id="QGEG01000001">
    <property type="protein sequence ID" value="PWL40398.1"/>
    <property type="molecule type" value="Genomic_DNA"/>
</dbReference>
<organism evidence="1 2">
    <name type="scientific">Flagellimonas aquimarina</name>
    <dbReference type="NCBI Taxonomy" id="2201895"/>
    <lineage>
        <taxon>Bacteria</taxon>
        <taxon>Pseudomonadati</taxon>
        <taxon>Bacteroidota</taxon>
        <taxon>Flavobacteriia</taxon>
        <taxon>Flavobacteriales</taxon>
        <taxon>Flavobacteriaceae</taxon>
        <taxon>Flagellimonas</taxon>
    </lineage>
</organism>
<evidence type="ECO:0008006" key="3">
    <source>
        <dbReference type="Google" id="ProtNLM"/>
    </source>
</evidence>
<dbReference type="InterPro" id="IPR027417">
    <property type="entry name" value="P-loop_NTPase"/>
</dbReference>
<keyword evidence="2" id="KW-1185">Reference proteome</keyword>
<protein>
    <recommendedName>
        <fullName evidence="3">DUF1611 domain-containing protein</fullName>
    </recommendedName>
</protein>
<gene>
    <name evidence="1" type="ORF">DKG77_06170</name>
</gene>
<dbReference type="SUPFAM" id="SSF52540">
    <property type="entry name" value="P-loop containing nucleoside triphosphate hydrolases"/>
    <property type="match status" value="1"/>
</dbReference>
<dbReference type="Gene3D" id="3.40.50.300">
    <property type="entry name" value="P-loop containing nucleotide triphosphate hydrolases"/>
    <property type="match status" value="1"/>
</dbReference>
<evidence type="ECO:0000313" key="2">
    <source>
        <dbReference type="Proteomes" id="UP000245762"/>
    </source>
</evidence>
<reference evidence="1 2" key="1">
    <citation type="submission" date="2018-05" db="EMBL/GenBank/DDBJ databases">
        <title>Complete genome sequence of Flagellimonas aquimarina ECD12 isolated from seaweed Ecklonia cava.</title>
        <authorList>
            <person name="Choi S."/>
            <person name="Seong C."/>
        </authorList>
    </citation>
    <scope>NUCLEOTIDE SEQUENCE [LARGE SCALE GENOMIC DNA]</scope>
    <source>
        <strain evidence="1 2">ECD12</strain>
    </source>
</reference>
<accession>A0A316L4R0</accession>
<comment type="caution">
    <text evidence="1">The sequence shown here is derived from an EMBL/GenBank/DDBJ whole genome shotgun (WGS) entry which is preliminary data.</text>
</comment>
<dbReference type="OrthoDB" id="145933at2"/>
<sequence>MNHKYIYTSLTRISDLAEKDFTFKKIERDKWKTGDYVACKIINAGGESLKLELPNGRMRGVIAGESLIGALGERFATLEATGSWRNVTDDLKMSVLTGAGLLGKLTSKSIFIPKMIRVLYTGHAFRREEKVTMDSFVKPIGTVPFDTPVILFVGTSMSAGKTTSARIVTNLFKQAGYNVVGAKLTGAGRFKDILAFKDVGADKVLDFVDVGLPSSICPKETYQTKLEQMLSRIAIEKADVAIIEIGASPLEPYNGDSAIERIREHIQCTILSASDPYAVYGLMKAFNITPDIVTGIASNTLAGIQMVEKLCGVRALNLIDSTTTKKLKKILTATTGFSLKPK</sequence>
<proteinExistence type="predicted"/>